<evidence type="ECO:0000313" key="3">
    <source>
        <dbReference type="Proteomes" id="UP000286134"/>
    </source>
</evidence>
<accession>A0A420HJF7</accession>
<dbReference type="Proteomes" id="UP000286134">
    <property type="component" value="Unassembled WGS sequence"/>
</dbReference>
<gene>
    <name evidence="2" type="ORF">OnM2_073069</name>
</gene>
<evidence type="ECO:0000256" key="1">
    <source>
        <dbReference type="SAM" id="MobiDB-lite"/>
    </source>
</evidence>
<feature type="region of interest" description="Disordered" evidence="1">
    <location>
        <begin position="33"/>
        <end position="53"/>
    </location>
</feature>
<keyword evidence="3" id="KW-1185">Reference proteome</keyword>
<feature type="non-terminal residue" evidence="2">
    <location>
        <position position="75"/>
    </location>
</feature>
<proteinExistence type="predicted"/>
<name>A0A420HJF7_9PEZI</name>
<reference evidence="2 3" key="1">
    <citation type="journal article" date="2018" name="BMC Genomics">
        <title>Comparative genome analyses reveal sequence features reflecting distinct modes of host-adaptation between dicot and monocot powdery mildew.</title>
        <authorList>
            <person name="Wu Y."/>
            <person name="Ma X."/>
            <person name="Pan Z."/>
            <person name="Kale S.D."/>
            <person name="Song Y."/>
            <person name="King H."/>
            <person name="Zhang Q."/>
            <person name="Presley C."/>
            <person name="Deng X."/>
            <person name="Wei C.I."/>
            <person name="Xiao S."/>
        </authorList>
    </citation>
    <scope>NUCLEOTIDE SEQUENCE [LARGE SCALE GENOMIC DNA]</scope>
    <source>
        <strain evidence="2">UMSG2</strain>
    </source>
</reference>
<protein>
    <submittedName>
        <fullName evidence="2">Uncharacterized protein</fullName>
    </submittedName>
</protein>
<feature type="compositionally biased region" description="Polar residues" evidence="1">
    <location>
        <begin position="37"/>
        <end position="47"/>
    </location>
</feature>
<evidence type="ECO:0000313" key="2">
    <source>
        <dbReference type="EMBL" id="RKF57566.1"/>
    </source>
</evidence>
<dbReference type="AlphaFoldDB" id="A0A420HJF7"/>
<comment type="caution">
    <text evidence="2">The sequence shown here is derived from an EMBL/GenBank/DDBJ whole genome shotgun (WGS) entry which is preliminary data.</text>
</comment>
<dbReference type="EMBL" id="MCFK01007331">
    <property type="protein sequence ID" value="RKF57566.1"/>
    <property type="molecule type" value="Genomic_DNA"/>
</dbReference>
<organism evidence="2 3">
    <name type="scientific">Erysiphe neolycopersici</name>
    <dbReference type="NCBI Taxonomy" id="212602"/>
    <lineage>
        <taxon>Eukaryota</taxon>
        <taxon>Fungi</taxon>
        <taxon>Dikarya</taxon>
        <taxon>Ascomycota</taxon>
        <taxon>Pezizomycotina</taxon>
        <taxon>Leotiomycetes</taxon>
        <taxon>Erysiphales</taxon>
        <taxon>Erysiphaceae</taxon>
        <taxon>Erysiphe</taxon>
    </lineage>
</organism>
<sequence>MSGTDAILAAIKDLKLHQNSTTLAGLWNKDSKKINDQVGQSKSQQSKPRAPWRKKSEFYRLIEENRCVRCTEAGH</sequence>